<comment type="caution">
    <text evidence="1">The sequence shown here is derived from an EMBL/GenBank/DDBJ whole genome shotgun (WGS) entry which is preliminary data.</text>
</comment>
<proteinExistence type="predicted"/>
<evidence type="ECO:0000313" key="2">
    <source>
        <dbReference type="Proteomes" id="UP000824238"/>
    </source>
</evidence>
<dbReference type="Proteomes" id="UP000824238">
    <property type="component" value="Unassembled WGS sequence"/>
</dbReference>
<dbReference type="AlphaFoldDB" id="A0A9D1IZZ0"/>
<sequence length="99" mass="11332">RLSEVVVYERKALLRRDASVSLYGDRIVIDEGSGEELVFPFREVSAVSVLGRNKLNIYHGERLYQLKGGKRFNALKYVNIYYRSKNMGRGDKSGEFLGL</sequence>
<organism evidence="1 2">
    <name type="scientific">Candidatus Scatomorpha intestinigallinarum</name>
    <dbReference type="NCBI Taxonomy" id="2840923"/>
    <lineage>
        <taxon>Bacteria</taxon>
        <taxon>Bacillati</taxon>
        <taxon>Bacillota</taxon>
        <taxon>Clostridia</taxon>
        <taxon>Eubacteriales</taxon>
        <taxon>Candidatus Scatomorpha</taxon>
    </lineage>
</organism>
<feature type="non-terminal residue" evidence="1">
    <location>
        <position position="1"/>
    </location>
</feature>
<accession>A0A9D1IZZ0</accession>
<evidence type="ECO:0000313" key="1">
    <source>
        <dbReference type="EMBL" id="HIR55658.1"/>
    </source>
</evidence>
<dbReference type="EMBL" id="DVHH01000208">
    <property type="protein sequence ID" value="HIR55658.1"/>
    <property type="molecule type" value="Genomic_DNA"/>
</dbReference>
<gene>
    <name evidence="1" type="ORF">IAD36_08710</name>
</gene>
<reference evidence="1" key="1">
    <citation type="submission" date="2020-10" db="EMBL/GenBank/DDBJ databases">
        <authorList>
            <person name="Gilroy R."/>
        </authorList>
    </citation>
    <scope>NUCLEOTIDE SEQUENCE</scope>
    <source>
        <strain evidence="1">ChiGjej3B3-7149</strain>
    </source>
</reference>
<reference evidence="1" key="2">
    <citation type="journal article" date="2021" name="PeerJ">
        <title>Extensive microbial diversity within the chicken gut microbiome revealed by metagenomics and culture.</title>
        <authorList>
            <person name="Gilroy R."/>
            <person name="Ravi A."/>
            <person name="Getino M."/>
            <person name="Pursley I."/>
            <person name="Horton D.L."/>
            <person name="Alikhan N.F."/>
            <person name="Baker D."/>
            <person name="Gharbi K."/>
            <person name="Hall N."/>
            <person name="Watson M."/>
            <person name="Adriaenssens E.M."/>
            <person name="Foster-Nyarko E."/>
            <person name="Jarju S."/>
            <person name="Secka A."/>
            <person name="Antonio M."/>
            <person name="Oren A."/>
            <person name="Chaudhuri R.R."/>
            <person name="La Ragione R."/>
            <person name="Hildebrand F."/>
            <person name="Pallen M.J."/>
        </authorList>
    </citation>
    <scope>NUCLEOTIDE SEQUENCE</scope>
    <source>
        <strain evidence="1">ChiGjej3B3-7149</strain>
    </source>
</reference>
<protein>
    <submittedName>
        <fullName evidence="1">Uncharacterized protein</fullName>
    </submittedName>
</protein>
<name>A0A9D1IZZ0_9FIRM</name>